<feature type="non-terminal residue" evidence="2">
    <location>
        <position position="58"/>
    </location>
</feature>
<proteinExistence type="predicted"/>
<keyword evidence="2" id="KW-0378">Hydrolase</keyword>
<dbReference type="AlphaFoldDB" id="S2S2T5"/>
<organism evidence="2 3">
    <name type="scientific">Lacticaseibacillus paracasei subsp. paracasei Lpp126</name>
    <dbReference type="NCBI Taxonomy" id="1256206"/>
    <lineage>
        <taxon>Bacteria</taxon>
        <taxon>Bacillati</taxon>
        <taxon>Bacillota</taxon>
        <taxon>Bacilli</taxon>
        <taxon>Lactobacillales</taxon>
        <taxon>Lactobacillaceae</taxon>
        <taxon>Lacticaseibacillus</taxon>
    </lineage>
</organism>
<dbReference type="Gene3D" id="3.40.470.10">
    <property type="entry name" value="Uracil-DNA glycosylase-like domain"/>
    <property type="match status" value="1"/>
</dbReference>
<evidence type="ECO:0000256" key="1">
    <source>
        <dbReference type="ARBA" id="ARBA00018429"/>
    </source>
</evidence>
<sequence>MKTLIHNDWQTVLEPVFESPEYAQLHAFLKEEYATKTIYPEMHHIFQAFEWTPFHDVK</sequence>
<dbReference type="SUPFAM" id="SSF52141">
    <property type="entry name" value="Uracil-DNA glycosylase-like"/>
    <property type="match status" value="1"/>
</dbReference>
<name>S2S2T5_LACPA</name>
<dbReference type="GO" id="GO:0004844">
    <property type="term" value="F:uracil DNA N-glycosylase activity"/>
    <property type="evidence" value="ECO:0007669"/>
    <property type="project" value="InterPro"/>
</dbReference>
<dbReference type="InterPro" id="IPR002043">
    <property type="entry name" value="UDG_fam1"/>
</dbReference>
<protein>
    <recommendedName>
        <fullName evidence="1">Uracil-DNA glycosylase</fullName>
    </recommendedName>
</protein>
<dbReference type="GO" id="GO:0097510">
    <property type="term" value="P:base-excision repair, AP site formation via deaminated base removal"/>
    <property type="evidence" value="ECO:0007669"/>
    <property type="project" value="TreeGrafter"/>
</dbReference>
<evidence type="ECO:0000313" key="3">
    <source>
        <dbReference type="Proteomes" id="UP000014243"/>
    </source>
</evidence>
<gene>
    <name evidence="2" type="ORF">Lpp126_03564</name>
</gene>
<reference evidence="2 3" key="1">
    <citation type="journal article" date="2013" name="PLoS ONE">
        <title>Lactobacillus paracasei comparative genomics: towards species pan-genome definition and exploitation of diversity.</title>
        <authorList>
            <person name="Smokvina T."/>
            <person name="Wels M."/>
            <person name="Polka J."/>
            <person name="Chervaux C."/>
            <person name="Brisse S."/>
            <person name="Boekhorst J."/>
            <person name="van Hylckama Vlieg J.E."/>
            <person name="Siezen R.J."/>
        </authorList>
    </citation>
    <scope>NUCLEOTIDE SEQUENCE [LARGE SCALE GENOMIC DNA]</scope>
    <source>
        <strain evidence="2 3">Lpp126</strain>
    </source>
</reference>
<comment type="caution">
    <text evidence="2">The sequence shown here is derived from an EMBL/GenBank/DDBJ whole genome shotgun (WGS) entry which is preliminary data.</text>
</comment>
<accession>S2S2T5</accession>
<keyword evidence="2" id="KW-0326">Glycosidase</keyword>
<dbReference type="PANTHER" id="PTHR11264">
    <property type="entry name" value="URACIL-DNA GLYCOSYLASE"/>
    <property type="match status" value="1"/>
</dbReference>
<dbReference type="InterPro" id="IPR036895">
    <property type="entry name" value="Uracil-DNA_glycosylase-like_sf"/>
</dbReference>
<dbReference type="Proteomes" id="UP000014243">
    <property type="component" value="Unassembled WGS sequence"/>
</dbReference>
<dbReference type="EMBL" id="ANKC01000230">
    <property type="protein sequence ID" value="EPC84707.1"/>
    <property type="molecule type" value="Genomic_DNA"/>
</dbReference>
<evidence type="ECO:0000313" key="2">
    <source>
        <dbReference type="EMBL" id="EPC84707.1"/>
    </source>
</evidence>
<dbReference type="PANTHER" id="PTHR11264:SF0">
    <property type="entry name" value="URACIL-DNA GLYCOSYLASE"/>
    <property type="match status" value="1"/>
</dbReference>